<accession>A0A1H3HN07</accession>
<dbReference type="SUPFAM" id="SSF56059">
    <property type="entry name" value="Glutathione synthetase ATP-binding domain-like"/>
    <property type="match status" value="1"/>
</dbReference>
<dbReference type="AlphaFoldDB" id="A0A1H3HN07"/>
<organism evidence="1 2">
    <name type="scientific">Evansella caseinilytica</name>
    <dbReference type="NCBI Taxonomy" id="1503961"/>
    <lineage>
        <taxon>Bacteria</taxon>
        <taxon>Bacillati</taxon>
        <taxon>Bacillota</taxon>
        <taxon>Bacilli</taxon>
        <taxon>Bacillales</taxon>
        <taxon>Bacillaceae</taxon>
        <taxon>Evansella</taxon>
    </lineage>
</organism>
<dbReference type="STRING" id="1503961.SAMN05421736_101554"/>
<dbReference type="Proteomes" id="UP000198935">
    <property type="component" value="Unassembled WGS sequence"/>
</dbReference>
<dbReference type="Pfam" id="PF14398">
    <property type="entry name" value="ATPgrasp_YheCD"/>
    <property type="match status" value="1"/>
</dbReference>
<protein>
    <submittedName>
        <fullName evidence="1">YheC/D like ATP-grasp</fullName>
    </submittedName>
</protein>
<dbReference type="InterPro" id="IPR026838">
    <property type="entry name" value="YheC/D"/>
</dbReference>
<sequence>MVSEVSIQSSTVIGVSVSRRNVYQLLFQCPHERLLELAKANEKAKTTLFFYSLHDVDVNKKRISGVYYNSSTGRWERGLFPYPNVLYKRGGLSLSSEHMVKKYLKFQHQLAKSGVKMLNYQLGFNKWDLYKHLKKTTLRKHLPKTMQMKSPKVLEYMIKRYPSIYVKAARGRRGKQVVKVTKLTDGSFEYRYFNGSLSIQKAKNIVTLYRQLKAYFGNREIIAQEAIDLIKINHSVVDFRAELQRNGNGKLEIIGIPVRVSQTNSPITTHANSYVFEDFFADYMNYSKNQIQTVKKKVETFLKNVYLEIEKIYGPVGEIGIDFAIDQKGKLKLIECNSQSAKVSLCKAYDQEAVDSIFLNPLEYAKYLTAH</sequence>
<reference evidence="2" key="1">
    <citation type="submission" date="2016-10" db="EMBL/GenBank/DDBJ databases">
        <authorList>
            <person name="Varghese N."/>
            <person name="Submissions S."/>
        </authorList>
    </citation>
    <scope>NUCLEOTIDE SEQUENCE [LARGE SCALE GENOMIC DNA]</scope>
    <source>
        <strain evidence="2">SP</strain>
    </source>
</reference>
<evidence type="ECO:0000313" key="2">
    <source>
        <dbReference type="Proteomes" id="UP000198935"/>
    </source>
</evidence>
<proteinExistence type="predicted"/>
<evidence type="ECO:0000313" key="1">
    <source>
        <dbReference type="EMBL" id="SDY16891.1"/>
    </source>
</evidence>
<gene>
    <name evidence="1" type="ORF">SAMN05421736_101554</name>
</gene>
<keyword evidence="2" id="KW-1185">Reference proteome</keyword>
<name>A0A1H3HN07_9BACI</name>
<dbReference type="OrthoDB" id="7869153at2"/>
<dbReference type="EMBL" id="FNPI01000001">
    <property type="protein sequence ID" value="SDY16891.1"/>
    <property type="molecule type" value="Genomic_DNA"/>
</dbReference>